<sequence>MAVEIFTYSNGDVAKQVMNAIAVLFKSDSFASMISICALFAVVATALHFFIKRDHNAIMKWCAVYFAVPLLAMNTTATVQITDLTNPTGNYRVDNVPAIVAYPASWASHYMYATTQTVEDIAHVPDDQQYSKTGMMFGSELYKLSRQSEIENTQLKGYWQHYISSCIRGDMLLNNKYTWRDLASAPDIWDFLATHNPSPLRAIQMGPNDYPTCKEALPRLKQLFQADSAKSIKLLGSWIYGEKATSQQSFLNTSISSGYQKYANISQSASQITLQNMTINALRNGLADDAAVSNNTAAAFNYAYTQNKMQTTSMWAGMALQAREFLPMLQSILFLLFSSVAFLVVAIAMIPSLTFQVLGNYFKGFIYLGTWPVMFALINFIMTTRLSLNATEITNIYGGITLSNVDPLQEMHSRYAAMTGFLMMSVPTLIVPLIMKGGASVMSSMSHQFAGMMSSVNARTSASAASGDINLGNAQVDNYSYNNTNGNKIDTTGVERIHGNTKQDATGYETTTFDDGKQVISGQNALSRSLPVNISGNDVLSNSLSQSATDSINASKVSGEQVSTSIASINNAALSQMSGVNTSNSYGSNSATGDSGSHNKGFSDMSSTVKSYAKDFNVSEEQALSDLTTMYIAAEAGVKVGTPGSGIFGSGAHVSANAGTKGSTDESNSSRMSESERASRQESYLDQFSTNVNTVKSYSSGEQASETNSKNAGETQSFLQGINEATTQAKNYQSQLTEAQSYTDAANSVKSGSISVGRDFNQDFVNFVGKAREQEGDFMDVIKGETPQAIETRNQLVEEFANSPEVKAMAEQYKNHEFPQNRDDIVQAQERYASDIDVNKQQSPHYAPAPLNESLYQSGEFERIQGHAAQGNAEIRQDVWKEERDHTPSNVQSIDMEQARADAEAAHALIPSDNLIPPDSRSDDEKLAETVRQSSPFNTGPKM</sequence>
<reference evidence="4" key="1">
    <citation type="journal article" date="2014" name="Int. J. Syst. Evol. Microbiol.">
        <title>Complete genome of a new Firmicutes species belonging to the dominant human colonic microbiota ('Ruminococcus bicirculans') reveals two chromosomes and a selective capacity to utilize plant glucans.</title>
        <authorList>
            <consortium name="NISC Comparative Sequencing Program"/>
            <person name="Wegmann U."/>
            <person name="Louis P."/>
            <person name="Goesmann A."/>
            <person name="Henrissat B."/>
            <person name="Duncan S.H."/>
            <person name="Flint H.J."/>
        </authorList>
    </citation>
    <scope>NUCLEOTIDE SEQUENCE</scope>
    <source>
        <strain evidence="4">NBRC 102030</strain>
    </source>
</reference>
<feature type="transmembrane region" description="Helical" evidence="2">
    <location>
        <begin position="332"/>
        <end position="353"/>
    </location>
</feature>
<evidence type="ECO:0000313" key="5">
    <source>
        <dbReference type="EMBL" id="GMA84474.1"/>
    </source>
</evidence>
<feature type="compositionally biased region" description="Polar residues" evidence="1">
    <location>
        <begin position="931"/>
        <end position="943"/>
    </location>
</feature>
<gene>
    <name evidence="4" type="primary">traG_1</name>
    <name evidence="5" type="synonym">traG_2</name>
    <name evidence="4" type="ORF">GCM10025855_39120</name>
    <name evidence="5" type="ORF">GCM10025855_40070</name>
</gene>
<reference evidence="6" key="2">
    <citation type="journal article" date="2019" name="Int. J. Syst. Evol. Microbiol.">
        <title>The Global Catalogue of Microorganisms (GCM) 10K type strain sequencing project: providing services to taxonomists for standard genome sequencing and annotation.</title>
        <authorList>
            <consortium name="The Broad Institute Genomics Platform"/>
            <consortium name="The Broad Institute Genome Sequencing Center for Infectious Disease"/>
            <person name="Wu L."/>
            <person name="Ma J."/>
        </authorList>
    </citation>
    <scope>NUCLEOTIDE SEQUENCE [LARGE SCALE GENOMIC DNA]</scope>
    <source>
        <strain evidence="6">NBRC 102030</strain>
    </source>
</reference>
<feature type="region of interest" description="Disordered" evidence="1">
    <location>
        <begin position="653"/>
        <end position="686"/>
    </location>
</feature>
<feature type="compositionally biased region" description="Basic and acidic residues" evidence="1">
    <location>
        <begin position="875"/>
        <end position="887"/>
    </location>
</feature>
<reference evidence="4" key="3">
    <citation type="submission" date="2023-02" db="EMBL/GenBank/DDBJ databases">
        <authorList>
            <person name="Sun Q."/>
            <person name="Mori K."/>
        </authorList>
    </citation>
    <scope>NUCLEOTIDE SEQUENCE</scope>
    <source>
        <strain evidence="4">NBRC 102030</strain>
    </source>
</reference>
<dbReference type="RefSeq" id="WP_220773241.1">
    <property type="nucleotide sequence ID" value="NZ_BPFC01000032.1"/>
</dbReference>
<dbReference type="EMBL" id="BSUY01000002">
    <property type="protein sequence ID" value="GMA84474.1"/>
    <property type="molecule type" value="Genomic_DNA"/>
</dbReference>
<comment type="caution">
    <text evidence="4">The sequence shown here is derived from an EMBL/GenBank/DDBJ whole genome shotgun (WGS) entry which is preliminary data.</text>
</comment>
<feature type="region of interest" description="Disordered" evidence="1">
    <location>
        <begin position="868"/>
        <end position="943"/>
    </location>
</feature>
<dbReference type="InterPro" id="IPR012931">
    <property type="entry name" value="TraG_N_Proteobacteria"/>
</dbReference>
<dbReference type="NCBIfam" id="NF010295">
    <property type="entry name" value="PRK13735.1"/>
    <property type="match status" value="1"/>
</dbReference>
<evidence type="ECO:0000313" key="4">
    <source>
        <dbReference type="EMBL" id="GMA84379.1"/>
    </source>
</evidence>
<organism evidence="4 6">
    <name type="scientific">Shewanella glacialipiscicola</name>
    <dbReference type="NCBI Taxonomy" id="614069"/>
    <lineage>
        <taxon>Bacteria</taxon>
        <taxon>Pseudomonadati</taxon>
        <taxon>Pseudomonadota</taxon>
        <taxon>Gammaproteobacteria</taxon>
        <taxon>Alteromonadales</taxon>
        <taxon>Shewanellaceae</taxon>
        <taxon>Shewanella</taxon>
    </lineage>
</organism>
<keyword evidence="2" id="KW-1133">Transmembrane helix</keyword>
<keyword evidence="2" id="KW-0812">Transmembrane</keyword>
<dbReference type="EMBL" id="BSUY01000002">
    <property type="protein sequence ID" value="GMA84379.1"/>
    <property type="molecule type" value="Genomic_DNA"/>
</dbReference>
<feature type="domain" description="TraG N-terminal Proteobacteria" evidence="3">
    <location>
        <begin position="4"/>
        <end position="455"/>
    </location>
</feature>
<proteinExistence type="predicted"/>
<name>A0ABQ6JAX5_9GAMM</name>
<feature type="transmembrane region" description="Helical" evidence="2">
    <location>
        <begin position="415"/>
        <end position="435"/>
    </location>
</feature>
<dbReference type="Proteomes" id="UP001157046">
    <property type="component" value="Unassembled WGS sequence"/>
</dbReference>
<accession>A0ABQ6JAX5</accession>
<evidence type="ECO:0000313" key="6">
    <source>
        <dbReference type="Proteomes" id="UP001157046"/>
    </source>
</evidence>
<keyword evidence="2" id="KW-0472">Membrane</keyword>
<dbReference type="Pfam" id="PF07916">
    <property type="entry name" value="TraG_N"/>
    <property type="match status" value="1"/>
</dbReference>
<feature type="transmembrane region" description="Helical" evidence="2">
    <location>
        <begin position="365"/>
        <end position="382"/>
    </location>
</feature>
<feature type="transmembrane region" description="Helical" evidence="2">
    <location>
        <begin position="30"/>
        <end position="51"/>
    </location>
</feature>
<evidence type="ECO:0000259" key="3">
    <source>
        <dbReference type="Pfam" id="PF07916"/>
    </source>
</evidence>
<protein>
    <submittedName>
        <fullName evidence="4">Conjugal transfer protein TraG</fullName>
    </submittedName>
</protein>
<evidence type="ECO:0000256" key="1">
    <source>
        <dbReference type="SAM" id="MobiDB-lite"/>
    </source>
</evidence>
<evidence type="ECO:0000256" key="2">
    <source>
        <dbReference type="SAM" id="Phobius"/>
    </source>
</evidence>
<feature type="compositionally biased region" description="Basic and acidic residues" evidence="1">
    <location>
        <begin position="920"/>
        <end position="929"/>
    </location>
</feature>
<keyword evidence="6" id="KW-1185">Reference proteome</keyword>